<feature type="transmembrane region" description="Helical" evidence="2">
    <location>
        <begin position="20"/>
        <end position="38"/>
    </location>
</feature>
<organism evidence="3 4">
    <name type="scientific">Ancylobacter polymorphus</name>
    <dbReference type="NCBI Taxonomy" id="223390"/>
    <lineage>
        <taxon>Bacteria</taxon>
        <taxon>Pseudomonadati</taxon>
        <taxon>Pseudomonadota</taxon>
        <taxon>Alphaproteobacteria</taxon>
        <taxon>Hyphomicrobiales</taxon>
        <taxon>Xanthobacteraceae</taxon>
        <taxon>Ancylobacter</taxon>
    </lineage>
</organism>
<gene>
    <name evidence="3" type="ORF">K9D25_24285</name>
</gene>
<name>A0A9E6ZY23_9HYPH</name>
<dbReference type="RefSeq" id="WP_034462664.1">
    <property type="nucleotide sequence ID" value="NZ_CP083242.1"/>
</dbReference>
<proteinExistence type="predicted"/>
<dbReference type="Pfam" id="PF11666">
    <property type="entry name" value="DUF2933"/>
    <property type="match status" value="1"/>
</dbReference>
<feature type="region of interest" description="Disordered" evidence="1">
    <location>
        <begin position="67"/>
        <end position="88"/>
    </location>
</feature>
<keyword evidence="2" id="KW-0812">Transmembrane</keyword>
<dbReference type="Proteomes" id="UP000831684">
    <property type="component" value="Plasmid pC"/>
</dbReference>
<evidence type="ECO:0000313" key="4">
    <source>
        <dbReference type="Proteomes" id="UP000831684"/>
    </source>
</evidence>
<sequence length="88" mass="9692">MQPHTDHLNQEPQRPSRFSAANIALYGFLAIAAFYLITEHSAHLLGWLPFLLILACPLLHVFMHGKHGGHGGDQNTPTSPPGQSPHQH</sequence>
<keyword evidence="2" id="KW-1133">Transmembrane helix</keyword>
<protein>
    <submittedName>
        <fullName evidence="3">DUF2933 domain-containing protein</fullName>
    </submittedName>
</protein>
<keyword evidence="2" id="KW-0472">Membrane</keyword>
<dbReference type="KEGG" id="apol:K9D25_24285"/>
<reference evidence="3" key="1">
    <citation type="submission" date="2021-09" db="EMBL/GenBank/DDBJ databases">
        <title>Network and meta-omics reveal the key degrader and cooperation patterns in an efficient 1,4-dioxane-degrading microbial community.</title>
        <authorList>
            <person name="Dai C."/>
        </authorList>
    </citation>
    <scope>NUCLEOTIDE SEQUENCE</scope>
    <source>
        <strain evidence="3">ZM13</strain>
        <plasmid evidence="3">pC</plasmid>
    </source>
</reference>
<feature type="compositionally biased region" description="Pro residues" evidence="1">
    <location>
        <begin position="78"/>
        <end position="88"/>
    </location>
</feature>
<evidence type="ECO:0000313" key="3">
    <source>
        <dbReference type="EMBL" id="UOK73781.1"/>
    </source>
</evidence>
<evidence type="ECO:0000256" key="1">
    <source>
        <dbReference type="SAM" id="MobiDB-lite"/>
    </source>
</evidence>
<dbReference type="AlphaFoldDB" id="A0A9E6ZY23"/>
<keyword evidence="3" id="KW-0614">Plasmid</keyword>
<dbReference type="InterPro" id="IPR021682">
    <property type="entry name" value="DUF2933"/>
</dbReference>
<feature type="transmembrane region" description="Helical" evidence="2">
    <location>
        <begin position="44"/>
        <end position="62"/>
    </location>
</feature>
<evidence type="ECO:0000256" key="2">
    <source>
        <dbReference type="SAM" id="Phobius"/>
    </source>
</evidence>
<dbReference type="EMBL" id="CP083242">
    <property type="protein sequence ID" value="UOK73781.1"/>
    <property type="molecule type" value="Genomic_DNA"/>
</dbReference>
<geneLocation type="plasmid" evidence="3 4">
    <name>pC</name>
</geneLocation>
<accession>A0A9E6ZY23</accession>